<name>A0A5C6FRC6_9PLAN</name>
<dbReference type="NCBIfam" id="TIGR02532">
    <property type="entry name" value="IV_pilin_GFxxxE"/>
    <property type="match status" value="1"/>
</dbReference>
<gene>
    <name evidence="2" type="ORF">V7x_11850</name>
</gene>
<keyword evidence="1" id="KW-0812">Transmembrane</keyword>
<dbReference type="Proteomes" id="UP000316476">
    <property type="component" value="Unassembled WGS sequence"/>
</dbReference>
<keyword evidence="1" id="KW-1133">Transmembrane helix</keyword>
<dbReference type="InterPro" id="IPR012902">
    <property type="entry name" value="N_methyl_site"/>
</dbReference>
<evidence type="ECO:0000256" key="1">
    <source>
        <dbReference type="SAM" id="Phobius"/>
    </source>
</evidence>
<protein>
    <recommendedName>
        <fullName evidence="4">General secretion pathway GspH domain-containing protein</fullName>
    </recommendedName>
</protein>
<sequence>MNHRAFTLLELIIVLSIMVAVMGMSWPRMRRAANRAVLREAALQVKAGLAEARDRAVRTGQRSSFSFQQNGTEFVIATTDLRSAGSPDESLMISVVSEESNGFESVANESIDESADAENSLNGGQCVKHSLPEPVTIASVQSDDIDESTLDVSAVTDDVSTVEAESSQTIAFFPDGRGSAAQIRLGSADTQEMVVLTVRALTGDVTIGDIERDPAMVLEQDDLSVGPSVETEFQSTLPESAVMDSADDLIPTTGWDFST</sequence>
<dbReference type="SUPFAM" id="SSF54523">
    <property type="entry name" value="Pili subunits"/>
    <property type="match status" value="1"/>
</dbReference>
<accession>A0A5C6FRC6</accession>
<organism evidence="2 3">
    <name type="scientific">Crateriforma conspicua</name>
    <dbReference type="NCBI Taxonomy" id="2527996"/>
    <lineage>
        <taxon>Bacteria</taxon>
        <taxon>Pseudomonadati</taxon>
        <taxon>Planctomycetota</taxon>
        <taxon>Planctomycetia</taxon>
        <taxon>Planctomycetales</taxon>
        <taxon>Planctomycetaceae</taxon>
        <taxon>Crateriforma</taxon>
    </lineage>
</organism>
<evidence type="ECO:0008006" key="4">
    <source>
        <dbReference type="Google" id="ProtNLM"/>
    </source>
</evidence>
<dbReference type="AlphaFoldDB" id="A0A5C6FRC6"/>
<reference evidence="2 3" key="1">
    <citation type="submission" date="2019-02" db="EMBL/GenBank/DDBJ databases">
        <title>Deep-cultivation of Planctomycetes and their phenomic and genomic characterization uncovers novel biology.</title>
        <authorList>
            <person name="Wiegand S."/>
            <person name="Jogler M."/>
            <person name="Boedeker C."/>
            <person name="Pinto D."/>
            <person name="Vollmers J."/>
            <person name="Rivas-Marin E."/>
            <person name="Kohn T."/>
            <person name="Peeters S.H."/>
            <person name="Heuer A."/>
            <person name="Rast P."/>
            <person name="Oberbeckmann S."/>
            <person name="Bunk B."/>
            <person name="Jeske O."/>
            <person name="Meyerdierks A."/>
            <person name="Storesund J.E."/>
            <person name="Kallscheuer N."/>
            <person name="Luecker S."/>
            <person name="Lage O.M."/>
            <person name="Pohl T."/>
            <person name="Merkel B.J."/>
            <person name="Hornburger P."/>
            <person name="Mueller R.-W."/>
            <person name="Bruemmer F."/>
            <person name="Labrenz M."/>
            <person name="Spormann A.M."/>
            <person name="Op Den Camp H."/>
            <person name="Overmann J."/>
            <person name="Amann R."/>
            <person name="Jetten M.S.M."/>
            <person name="Mascher T."/>
            <person name="Medema M.H."/>
            <person name="Devos D.P."/>
            <person name="Kaster A.-K."/>
            <person name="Ovreas L."/>
            <person name="Rohde M."/>
            <person name="Galperin M.Y."/>
            <person name="Jogler C."/>
        </authorList>
    </citation>
    <scope>NUCLEOTIDE SEQUENCE [LARGE SCALE GENOMIC DNA]</scope>
    <source>
        <strain evidence="2 3">V7</strain>
    </source>
</reference>
<keyword evidence="1" id="KW-0472">Membrane</keyword>
<dbReference type="Pfam" id="PF07963">
    <property type="entry name" value="N_methyl"/>
    <property type="match status" value="1"/>
</dbReference>
<dbReference type="OrthoDB" id="273599at2"/>
<evidence type="ECO:0000313" key="3">
    <source>
        <dbReference type="Proteomes" id="UP000316476"/>
    </source>
</evidence>
<dbReference type="EMBL" id="SJPZ01000001">
    <property type="protein sequence ID" value="TWU65637.1"/>
    <property type="molecule type" value="Genomic_DNA"/>
</dbReference>
<comment type="caution">
    <text evidence="2">The sequence shown here is derived from an EMBL/GenBank/DDBJ whole genome shotgun (WGS) entry which is preliminary data.</text>
</comment>
<evidence type="ECO:0000313" key="2">
    <source>
        <dbReference type="EMBL" id="TWU65637.1"/>
    </source>
</evidence>
<dbReference type="RefSeq" id="WP_146411878.1">
    <property type="nucleotide sequence ID" value="NZ_SJPZ01000001.1"/>
</dbReference>
<proteinExistence type="predicted"/>
<feature type="transmembrane region" description="Helical" evidence="1">
    <location>
        <begin position="6"/>
        <end position="26"/>
    </location>
</feature>
<dbReference type="InterPro" id="IPR045584">
    <property type="entry name" value="Pilin-like"/>
</dbReference>